<evidence type="ECO:0000256" key="2">
    <source>
        <dbReference type="ARBA" id="ARBA00011738"/>
    </source>
</evidence>
<dbReference type="STRING" id="425264.A0A3G2SAP4"/>
<dbReference type="NCBIfam" id="TIGR00506">
    <property type="entry name" value="ribB"/>
    <property type="match status" value="1"/>
</dbReference>
<evidence type="ECO:0000256" key="5">
    <source>
        <dbReference type="ARBA" id="ARBA00022619"/>
    </source>
</evidence>
<keyword evidence="15" id="KW-1185">Reference proteome</keyword>
<gene>
    <name evidence="14" type="ORF">DNF11_4010</name>
</gene>
<evidence type="ECO:0000313" key="15">
    <source>
        <dbReference type="Proteomes" id="UP000269793"/>
    </source>
</evidence>
<evidence type="ECO:0000256" key="7">
    <source>
        <dbReference type="ARBA" id="ARBA00022842"/>
    </source>
</evidence>
<dbReference type="PANTHER" id="PTHR21327:SF18">
    <property type="entry name" value="3,4-DIHYDROXY-2-BUTANONE 4-PHOSPHATE SYNTHASE"/>
    <property type="match status" value="1"/>
</dbReference>
<dbReference type="SUPFAM" id="SSF55821">
    <property type="entry name" value="YrdC/RibB"/>
    <property type="match status" value="1"/>
</dbReference>
<dbReference type="Pfam" id="PF00926">
    <property type="entry name" value="DHBP_synthase"/>
    <property type="match status" value="1"/>
</dbReference>
<accession>A0A3G2SAP4</accession>
<dbReference type="GO" id="GO:0009231">
    <property type="term" value="P:riboflavin biosynthetic process"/>
    <property type="evidence" value="ECO:0007669"/>
    <property type="project" value="UniProtKB-UniPathway"/>
</dbReference>
<dbReference type="UniPathway" id="UPA00275">
    <property type="reaction ID" value="UER00399"/>
</dbReference>
<dbReference type="GO" id="GO:0008686">
    <property type="term" value="F:3,4-dihydroxy-2-butanone-4-phosphate synthase activity"/>
    <property type="evidence" value="ECO:0007669"/>
    <property type="project" value="UniProtKB-EC"/>
</dbReference>
<comment type="similarity">
    <text evidence="11 12">Belongs to the DHBP synthase family.</text>
</comment>
<keyword evidence="10 12" id="KW-0456">Lyase</keyword>
<dbReference type="InterPro" id="IPR000422">
    <property type="entry name" value="DHBP_synthase_RibB"/>
</dbReference>
<dbReference type="OrthoDB" id="60371at2759"/>
<dbReference type="EC" id="4.1.99.12" evidence="3 12"/>
<dbReference type="VEuPathDB" id="FungiDB:DNF11_4010"/>
<comment type="subunit">
    <text evidence="2 12">Homodimer.</text>
</comment>
<evidence type="ECO:0000256" key="10">
    <source>
        <dbReference type="ARBA" id="ARBA00023239"/>
    </source>
</evidence>
<comment type="function">
    <text evidence="12">Catalyzes the conversion of D-ribulose 5-phosphate to formate and 3,4-dihydroxy-2-butanone 4-phosphate.</text>
</comment>
<proteinExistence type="inferred from homology"/>
<protein>
    <recommendedName>
        <fullName evidence="4 12">3,4-dihydroxy-2-butanone 4-phosphate synthase</fullName>
        <shortName evidence="12">DHBP synthase</shortName>
        <ecNumber evidence="3 12">4.1.99.12</ecNumber>
    </recommendedName>
</protein>
<keyword evidence="8" id="KW-0318">Glutathionylation</keyword>
<evidence type="ECO:0000313" key="14">
    <source>
        <dbReference type="EMBL" id="AYO44960.1"/>
    </source>
</evidence>
<dbReference type="GO" id="GO:0005829">
    <property type="term" value="C:cytosol"/>
    <property type="evidence" value="ECO:0007669"/>
    <property type="project" value="TreeGrafter"/>
</dbReference>
<feature type="region of interest" description="Disordered" evidence="13">
    <location>
        <begin position="118"/>
        <end position="138"/>
    </location>
</feature>
<comment type="catalytic activity">
    <reaction evidence="12">
        <text>D-ribulose 5-phosphate = (2S)-2-hydroxy-3-oxobutyl phosphate + formate + H(+)</text>
        <dbReference type="Rhea" id="RHEA:18457"/>
        <dbReference type="ChEBI" id="CHEBI:15378"/>
        <dbReference type="ChEBI" id="CHEBI:15740"/>
        <dbReference type="ChEBI" id="CHEBI:58121"/>
        <dbReference type="ChEBI" id="CHEBI:58830"/>
        <dbReference type="EC" id="4.1.99.12"/>
    </reaction>
</comment>
<evidence type="ECO:0000256" key="6">
    <source>
        <dbReference type="ARBA" id="ARBA00022723"/>
    </source>
</evidence>
<sequence>MFDDVADVVRAYRAGEFVIVLDDEDRENEGDLLIAASKVTTEQMAFLVRHTSGFVCIALTPERLNELELPLMVPQNQEKYKTAYTVTVDYRHHTTTGISAHDRALTSRMLADPALGAQRDDFTRPGHMNPLRYTPGGIQVRRGHTETAVDLCIAAGLPPAGLLCELVDPHDPHGGIASRDACIAFAREHGIRVTTIEALRAWQQEPKRV</sequence>
<dbReference type="Proteomes" id="UP000269793">
    <property type="component" value="Chromosome IX"/>
</dbReference>
<evidence type="ECO:0000256" key="1">
    <source>
        <dbReference type="ARBA" id="ARBA00004904"/>
    </source>
</evidence>
<name>A0A3G2SAP4_MALR7</name>
<keyword evidence="6 12" id="KW-0479">Metal-binding</keyword>
<dbReference type="GO" id="GO:0005758">
    <property type="term" value="C:mitochondrial intermembrane space"/>
    <property type="evidence" value="ECO:0007669"/>
    <property type="project" value="TreeGrafter"/>
</dbReference>
<evidence type="ECO:0000256" key="12">
    <source>
        <dbReference type="RuleBase" id="RU003843"/>
    </source>
</evidence>
<evidence type="ECO:0000256" key="11">
    <source>
        <dbReference type="ARBA" id="ARBA00060730"/>
    </source>
</evidence>
<evidence type="ECO:0000256" key="4">
    <source>
        <dbReference type="ARBA" id="ARBA00018836"/>
    </source>
</evidence>
<dbReference type="PANTHER" id="PTHR21327">
    <property type="entry name" value="GTP CYCLOHYDROLASE II-RELATED"/>
    <property type="match status" value="1"/>
</dbReference>
<reference evidence="14 15" key="1">
    <citation type="submission" date="2018-10" db="EMBL/GenBank/DDBJ databases">
        <title>Complete genome sequence of Malassezia restricta CBS 7877.</title>
        <authorList>
            <person name="Morand S.C."/>
            <person name="Bertignac M."/>
            <person name="Iltis A."/>
            <person name="Kolder I."/>
            <person name="Pirovano W."/>
            <person name="Jourdain R."/>
            <person name="Clavaud C."/>
        </authorList>
    </citation>
    <scope>NUCLEOTIDE SEQUENCE [LARGE SCALE GENOMIC DNA]</scope>
    <source>
        <strain evidence="14 15">CBS 7877</strain>
    </source>
</reference>
<dbReference type="GO" id="GO:0046872">
    <property type="term" value="F:metal ion binding"/>
    <property type="evidence" value="ECO:0007669"/>
    <property type="project" value="UniProtKB-KW"/>
</dbReference>
<evidence type="ECO:0000256" key="13">
    <source>
        <dbReference type="SAM" id="MobiDB-lite"/>
    </source>
</evidence>
<dbReference type="Gene3D" id="3.90.870.10">
    <property type="entry name" value="DHBP synthase"/>
    <property type="match status" value="1"/>
</dbReference>
<keyword evidence="9 12" id="KW-0464">Manganese</keyword>
<organism evidence="14 15">
    <name type="scientific">Malassezia restricta (strain ATCC 96810 / NBRC 103918 / CBS 7877)</name>
    <name type="common">Seborrheic dermatitis infection agent</name>
    <dbReference type="NCBI Taxonomy" id="425264"/>
    <lineage>
        <taxon>Eukaryota</taxon>
        <taxon>Fungi</taxon>
        <taxon>Dikarya</taxon>
        <taxon>Basidiomycota</taxon>
        <taxon>Ustilaginomycotina</taxon>
        <taxon>Malasseziomycetes</taxon>
        <taxon>Malasseziales</taxon>
        <taxon>Malasseziaceae</taxon>
        <taxon>Malassezia</taxon>
    </lineage>
</organism>
<dbReference type="AlphaFoldDB" id="A0A3G2SAP4"/>
<comment type="cofactor">
    <cofactor evidence="12">
        <name>Mg(2+)</name>
        <dbReference type="ChEBI" id="CHEBI:18420"/>
    </cofactor>
    <cofactor evidence="12">
        <name>Mn(2+)</name>
        <dbReference type="ChEBI" id="CHEBI:29035"/>
    </cofactor>
    <text evidence="12">Binds 2 divalent metal cations per subunit. Magnesium or manganese.</text>
</comment>
<keyword evidence="7 12" id="KW-0460">Magnesium</keyword>
<evidence type="ECO:0000256" key="9">
    <source>
        <dbReference type="ARBA" id="ARBA00023211"/>
    </source>
</evidence>
<evidence type="ECO:0000256" key="3">
    <source>
        <dbReference type="ARBA" id="ARBA00012153"/>
    </source>
</evidence>
<dbReference type="InterPro" id="IPR017945">
    <property type="entry name" value="DHBP_synth_RibB-like_a/b_dom"/>
</dbReference>
<dbReference type="FunFam" id="3.90.870.10:FF:000002">
    <property type="entry name" value="3,4-dihydroxy-2-butanone 4-phosphate synthase"/>
    <property type="match status" value="1"/>
</dbReference>
<evidence type="ECO:0000256" key="8">
    <source>
        <dbReference type="ARBA" id="ARBA00023206"/>
    </source>
</evidence>
<comment type="pathway">
    <text evidence="1 12">Cofactor biosynthesis; riboflavin biosynthesis; 2-hydroxy-3-oxobutyl phosphate from D-ribulose 5-phosphate: step 1/1.</text>
</comment>
<dbReference type="EMBL" id="CP033156">
    <property type="protein sequence ID" value="AYO44960.1"/>
    <property type="molecule type" value="Genomic_DNA"/>
</dbReference>
<keyword evidence="5 12" id="KW-0686">Riboflavin biosynthesis</keyword>